<reference evidence="3" key="2">
    <citation type="submission" date="2020-09" db="EMBL/GenBank/DDBJ databases">
        <authorList>
            <person name="Sun Q."/>
            <person name="Ohkuma M."/>
        </authorList>
    </citation>
    <scope>NUCLEOTIDE SEQUENCE</scope>
    <source>
        <strain evidence="3">JCM 4335</strain>
    </source>
</reference>
<dbReference type="GO" id="GO:0008168">
    <property type="term" value="F:methyltransferase activity"/>
    <property type="evidence" value="ECO:0007669"/>
    <property type="project" value="UniProtKB-KW"/>
</dbReference>
<dbReference type="PANTHER" id="PTHR43619:SF2">
    <property type="entry name" value="S-ADENOSYL-L-METHIONINE-DEPENDENT METHYLTRANSFERASES SUPERFAMILY PROTEIN"/>
    <property type="match status" value="1"/>
</dbReference>
<protein>
    <submittedName>
        <fullName evidence="3">Tetracenomycin C synthesis protein</fullName>
    </submittedName>
</protein>
<keyword evidence="1" id="KW-0489">Methyltransferase</keyword>
<keyword evidence="2" id="KW-0808">Transferase</keyword>
<dbReference type="SUPFAM" id="SSF53335">
    <property type="entry name" value="S-adenosyl-L-methionine-dependent methyltransferases"/>
    <property type="match status" value="1"/>
</dbReference>
<dbReference type="PIRSF" id="PIRSF028177">
    <property type="entry name" value="Polyketide_synth_Omtfrase_TcmP"/>
    <property type="match status" value="1"/>
</dbReference>
<reference evidence="3" key="1">
    <citation type="journal article" date="2014" name="Int. J. Syst. Evol. Microbiol.">
        <title>Complete genome sequence of Corynebacterium casei LMG S-19264T (=DSM 44701T), isolated from a smear-ripened cheese.</title>
        <authorList>
            <consortium name="US DOE Joint Genome Institute (JGI-PGF)"/>
            <person name="Walter F."/>
            <person name="Albersmeier A."/>
            <person name="Kalinowski J."/>
            <person name="Ruckert C."/>
        </authorList>
    </citation>
    <scope>NUCLEOTIDE SEQUENCE</scope>
    <source>
        <strain evidence="3">JCM 4335</strain>
    </source>
</reference>
<evidence type="ECO:0000256" key="2">
    <source>
        <dbReference type="ARBA" id="ARBA00022679"/>
    </source>
</evidence>
<proteinExistence type="predicted"/>
<dbReference type="AlphaFoldDB" id="A0A918AZU8"/>
<evidence type="ECO:0000256" key="1">
    <source>
        <dbReference type="ARBA" id="ARBA00022603"/>
    </source>
</evidence>
<accession>A0A918AZU8</accession>
<dbReference type="Gene3D" id="3.40.50.150">
    <property type="entry name" value="Vaccinia Virus protein VP39"/>
    <property type="match status" value="1"/>
</dbReference>
<dbReference type="GO" id="GO:0032259">
    <property type="term" value="P:methylation"/>
    <property type="evidence" value="ECO:0007669"/>
    <property type="project" value="UniProtKB-KW"/>
</dbReference>
<sequence>MPRLGAVQESLLVPLYARAAAARTGDGLLDDPHAVAVVDSLDYDFGRLAGTGNLFGTVLRTLVFDAWTREFMERSPGGTVVELGAGLSTRFERVDDGRVRWLDVDLPDVVDLRGAFFPDGERRRAVAASVTDPAWTEHVLRLPPPYLLIAEAVLAYLPEDGVRRVFALAGDRLPGSVLAVDTVGRELLAEQDDPAVLGRLSARMRWSTDDPRAAQRWHPGVVLRCSVDFGRLPPSVAGRLRPEHRRALAAYGARSPGRVRAYRLNLYGFG</sequence>
<keyword evidence="4" id="KW-1185">Reference proteome</keyword>
<evidence type="ECO:0000313" key="3">
    <source>
        <dbReference type="EMBL" id="GGQ07110.1"/>
    </source>
</evidence>
<dbReference type="InterPro" id="IPR007213">
    <property type="entry name" value="Ppm1/Ppm2/Tcmp"/>
</dbReference>
<dbReference type="InterPro" id="IPR029063">
    <property type="entry name" value="SAM-dependent_MTases_sf"/>
</dbReference>
<dbReference type="EMBL" id="BMSV01000005">
    <property type="protein sequence ID" value="GGQ07110.1"/>
    <property type="molecule type" value="Genomic_DNA"/>
</dbReference>
<dbReference type="Pfam" id="PF04072">
    <property type="entry name" value="LCM"/>
    <property type="match status" value="1"/>
</dbReference>
<evidence type="ECO:0000313" key="4">
    <source>
        <dbReference type="Proteomes" id="UP000654123"/>
    </source>
</evidence>
<name>A0A918AZU8_9ACTN</name>
<dbReference type="InterPro" id="IPR016874">
    <property type="entry name" value="TcmP-like"/>
</dbReference>
<gene>
    <name evidence="3" type="ORF">GCM10010249_26690</name>
</gene>
<dbReference type="Proteomes" id="UP000654123">
    <property type="component" value="Unassembled WGS sequence"/>
</dbReference>
<dbReference type="PANTHER" id="PTHR43619">
    <property type="entry name" value="S-ADENOSYL-L-METHIONINE-DEPENDENT METHYLTRANSFERASE YKTD-RELATED"/>
    <property type="match status" value="1"/>
</dbReference>
<comment type="caution">
    <text evidence="3">The sequence shown here is derived from an EMBL/GenBank/DDBJ whole genome shotgun (WGS) entry which is preliminary data.</text>
</comment>
<organism evidence="3 4">
    <name type="scientific">Streptomyces roseolilacinus</name>
    <dbReference type="NCBI Taxonomy" id="66904"/>
    <lineage>
        <taxon>Bacteria</taxon>
        <taxon>Bacillati</taxon>
        <taxon>Actinomycetota</taxon>
        <taxon>Actinomycetes</taxon>
        <taxon>Kitasatosporales</taxon>
        <taxon>Streptomycetaceae</taxon>
        <taxon>Streptomyces</taxon>
    </lineage>
</organism>